<dbReference type="EMBL" id="CP102381">
    <property type="protein sequence ID" value="WEJ62756.1"/>
    <property type="molecule type" value="Genomic_DNA"/>
</dbReference>
<dbReference type="Pfam" id="PF05275">
    <property type="entry name" value="CopB"/>
    <property type="match status" value="1"/>
</dbReference>
<accession>A0ABY8C9V8</accession>
<evidence type="ECO:0000313" key="2">
    <source>
        <dbReference type="Proteomes" id="UP001222275"/>
    </source>
</evidence>
<protein>
    <submittedName>
        <fullName evidence="1">Copper resistance protein B</fullName>
    </submittedName>
</protein>
<dbReference type="Proteomes" id="UP001222275">
    <property type="component" value="Chromosome"/>
</dbReference>
<organism evidence="1 2">
    <name type="scientific">Thiomicrorhabdus lithotrophica</name>
    <dbReference type="NCBI Taxonomy" id="2949997"/>
    <lineage>
        <taxon>Bacteria</taxon>
        <taxon>Pseudomonadati</taxon>
        <taxon>Pseudomonadota</taxon>
        <taxon>Gammaproteobacteria</taxon>
        <taxon>Thiotrichales</taxon>
        <taxon>Piscirickettsiaceae</taxon>
        <taxon>Thiomicrorhabdus</taxon>
    </lineage>
</organism>
<evidence type="ECO:0000313" key="1">
    <source>
        <dbReference type="EMBL" id="WEJ62756.1"/>
    </source>
</evidence>
<gene>
    <name evidence="1" type="ORF">NR989_00495</name>
</gene>
<keyword evidence="2" id="KW-1185">Reference proteome</keyword>
<dbReference type="InterPro" id="IPR007939">
    <property type="entry name" value="Cu-R_B_prcur"/>
</dbReference>
<name>A0ABY8C9V8_9GAMM</name>
<dbReference type="RefSeq" id="WP_275595012.1">
    <property type="nucleotide sequence ID" value="NZ_CP102381.1"/>
</dbReference>
<reference evidence="1 2" key="1">
    <citation type="submission" date="2022-06" db="EMBL/GenBank/DDBJ databases">
        <title>Thiomicrohabdus sp. nov, an obligately chemolithoautotrophic, sulfur-oxidizing bacterium isolated from beach of Guanyin Mountain. Amoy.</title>
        <authorList>
            <person name="Zhu H."/>
        </authorList>
    </citation>
    <scope>NUCLEOTIDE SEQUENCE [LARGE SCALE GENOMIC DNA]</scope>
    <source>
        <strain evidence="1 2">XGS-01</strain>
    </source>
</reference>
<sequence>MKVHTKTAQKLPGLVAFGLIISFFVFHQSAYAGMMDEPLVTKFTMDKLEISNAKNNPKKWELDFWVMKDIQRIVFKSEGETVDGETESENMLLYGHGIAPYWDVQLGLAYDTHEEESHNWGVIGLSGMAPYFFETDIHALVDSDGNLGLRANTELELLITQRLILVPELEAEAYSANIPEMKLGSGFSSLALGLRLKYEFKREFAPYIGVAWHKKYGNTADFSTEDEEASLVAGVSFWF</sequence>
<proteinExistence type="predicted"/>